<evidence type="ECO:0000259" key="14">
    <source>
        <dbReference type="PROSITE" id="PS50262"/>
    </source>
</evidence>
<reference evidence="16" key="1">
    <citation type="submission" date="2025-08" db="UniProtKB">
        <authorList>
            <consortium name="RefSeq"/>
        </authorList>
    </citation>
    <scope>IDENTIFICATION</scope>
    <source>
        <tissue evidence="16">Kidney</tissue>
    </source>
</reference>
<comment type="similarity">
    <text evidence="12">Belongs to the G-protein coupled receptor 1 family.</text>
</comment>
<evidence type="ECO:0000256" key="12">
    <source>
        <dbReference type="RuleBase" id="RU000688"/>
    </source>
</evidence>
<keyword evidence="6 13" id="KW-0552">Olfaction</keyword>
<dbReference type="GO" id="GO:0005886">
    <property type="term" value="C:plasma membrane"/>
    <property type="evidence" value="ECO:0007669"/>
    <property type="project" value="UniProtKB-SubCell"/>
</dbReference>
<dbReference type="PROSITE" id="PS00237">
    <property type="entry name" value="G_PROTEIN_RECEP_F1_1"/>
    <property type="match status" value="1"/>
</dbReference>
<keyword evidence="7 13" id="KW-1133">Transmembrane helix</keyword>
<evidence type="ECO:0000256" key="5">
    <source>
        <dbReference type="ARBA" id="ARBA00022692"/>
    </source>
</evidence>
<evidence type="ECO:0000256" key="3">
    <source>
        <dbReference type="ARBA" id="ARBA00022475"/>
    </source>
</evidence>
<feature type="transmembrane region" description="Helical" evidence="13">
    <location>
        <begin position="138"/>
        <end position="159"/>
    </location>
</feature>
<dbReference type="PROSITE" id="PS50262">
    <property type="entry name" value="G_PROTEIN_RECEP_F1_2"/>
    <property type="match status" value="1"/>
</dbReference>
<feature type="transmembrane region" description="Helical" evidence="13">
    <location>
        <begin position="270"/>
        <end position="290"/>
    </location>
</feature>
<dbReference type="Gene3D" id="1.20.1070.10">
    <property type="entry name" value="Rhodopsin 7-helix transmembrane proteins"/>
    <property type="match status" value="1"/>
</dbReference>
<dbReference type="GO" id="GO:0004984">
    <property type="term" value="F:olfactory receptor activity"/>
    <property type="evidence" value="ECO:0007669"/>
    <property type="project" value="InterPro"/>
</dbReference>
<protein>
    <recommendedName>
        <fullName evidence="13">Olfactory receptor</fullName>
    </recommendedName>
</protein>
<comment type="subcellular location">
    <subcellularLocation>
        <location evidence="2 13">Cell membrane</location>
        <topology evidence="2 13">Multi-pass membrane protein</topology>
    </subcellularLocation>
</comment>
<evidence type="ECO:0000313" key="15">
    <source>
        <dbReference type="Proteomes" id="UP000081671"/>
    </source>
</evidence>
<dbReference type="InterPro" id="IPR017452">
    <property type="entry name" value="GPCR_Rhodpsn_7TM"/>
</dbReference>
<dbReference type="SUPFAM" id="SSF81321">
    <property type="entry name" value="Family A G protein-coupled receptor-like"/>
    <property type="match status" value="1"/>
</dbReference>
<evidence type="ECO:0000256" key="1">
    <source>
        <dbReference type="ARBA" id="ARBA00002936"/>
    </source>
</evidence>
<dbReference type="GO" id="GO:0004930">
    <property type="term" value="F:G protein-coupled receptor activity"/>
    <property type="evidence" value="ECO:0007669"/>
    <property type="project" value="UniProtKB-KW"/>
</dbReference>
<dbReference type="OrthoDB" id="6151005at2759"/>
<sequence>MTNHTAQMDFFLIQFSDDKQLQVFHGFLFLLIYLEALMGNLFIFILVTVDPCLHTPMYFFLKNLAFLDAGLISVTVPNLILNSFTHRSNISLPGCVCQLFLVIHFVSSELSILTAMSYDRYVAICHPLRYDVIMNRGLCVQMVAVSWMFGSLFGVLYSAGTFSLAFCGSRRLAQFFCDVPSLLKISCSKRHVSIDVSVAIAILWGLFCLVCIGNSYVYIFSTVLRMPSLQGRSKAFSTCMPHLIVVITFLMTGAIAYLKPVPDFPCLADFLISVFYSVMPPSLNPIIYSLRNKEIKVSVWKLLWKLRHYKGYGVNNTLISRKIY</sequence>
<evidence type="ECO:0000256" key="2">
    <source>
        <dbReference type="ARBA" id="ARBA00004651"/>
    </source>
</evidence>
<gene>
    <name evidence="16" type="primary">LOC105985020</name>
</gene>
<keyword evidence="5 12" id="KW-0812">Transmembrane</keyword>
<keyword evidence="11 12" id="KW-0807">Transducer</keyword>
<dbReference type="Proteomes" id="UP000081671">
    <property type="component" value="Unplaced"/>
</dbReference>
<feature type="transmembrane region" description="Helical" evidence="13">
    <location>
        <begin position="59"/>
        <end position="80"/>
    </location>
</feature>
<organism evidence="15 16">
    <name type="scientific">Dipodomys ordii</name>
    <name type="common">Ord's kangaroo rat</name>
    <dbReference type="NCBI Taxonomy" id="10020"/>
    <lineage>
        <taxon>Eukaryota</taxon>
        <taxon>Metazoa</taxon>
        <taxon>Chordata</taxon>
        <taxon>Craniata</taxon>
        <taxon>Vertebrata</taxon>
        <taxon>Euteleostomi</taxon>
        <taxon>Mammalia</taxon>
        <taxon>Eutheria</taxon>
        <taxon>Euarchontoglires</taxon>
        <taxon>Glires</taxon>
        <taxon>Rodentia</taxon>
        <taxon>Castorimorpha</taxon>
        <taxon>Heteromyidae</taxon>
        <taxon>Dipodomyinae</taxon>
        <taxon>Dipodomys</taxon>
    </lineage>
</organism>
<dbReference type="InterPro" id="IPR000276">
    <property type="entry name" value="GPCR_Rhodpsn"/>
</dbReference>
<dbReference type="FunFam" id="1.20.1070.10:FF:000037">
    <property type="entry name" value="Olfactory receptor"/>
    <property type="match status" value="1"/>
</dbReference>
<dbReference type="Pfam" id="PF13853">
    <property type="entry name" value="7tm_4"/>
    <property type="match status" value="1"/>
</dbReference>
<dbReference type="RefSeq" id="XP_012870888.1">
    <property type="nucleotide sequence ID" value="XM_013015434.1"/>
</dbReference>
<keyword evidence="9 13" id="KW-0472">Membrane</keyword>
<dbReference type="KEGG" id="dord:105985020"/>
<dbReference type="GeneID" id="105985020"/>
<evidence type="ECO:0000256" key="8">
    <source>
        <dbReference type="ARBA" id="ARBA00023040"/>
    </source>
</evidence>
<keyword evidence="4 13" id="KW-0716">Sensory transduction</keyword>
<keyword evidence="15" id="KW-1185">Reference proteome</keyword>
<proteinExistence type="inferred from homology"/>
<dbReference type="AlphaFoldDB" id="A0A1S3F2N4"/>
<keyword evidence="8 12" id="KW-0297">G-protein coupled receptor</keyword>
<keyword evidence="3 13" id="KW-1003">Cell membrane</keyword>
<accession>A0A1S3F2N4</accession>
<feature type="transmembrane region" description="Helical" evidence="13">
    <location>
        <begin position="24"/>
        <end position="47"/>
    </location>
</feature>
<feature type="domain" description="G-protein coupled receptors family 1 profile" evidence="14">
    <location>
        <begin position="39"/>
        <end position="288"/>
    </location>
</feature>
<evidence type="ECO:0000256" key="7">
    <source>
        <dbReference type="ARBA" id="ARBA00022989"/>
    </source>
</evidence>
<evidence type="ECO:0000256" key="4">
    <source>
        <dbReference type="ARBA" id="ARBA00022606"/>
    </source>
</evidence>
<evidence type="ECO:0000256" key="13">
    <source>
        <dbReference type="RuleBase" id="RU363047"/>
    </source>
</evidence>
<dbReference type="InterPro" id="IPR000725">
    <property type="entry name" value="Olfact_rcpt"/>
</dbReference>
<feature type="transmembrane region" description="Helical" evidence="13">
    <location>
        <begin position="240"/>
        <end position="258"/>
    </location>
</feature>
<comment type="function">
    <text evidence="1">Odorant receptor.</text>
</comment>
<evidence type="ECO:0000256" key="10">
    <source>
        <dbReference type="ARBA" id="ARBA00023170"/>
    </source>
</evidence>
<dbReference type="PANTHER" id="PTHR26452">
    <property type="entry name" value="OLFACTORY RECEPTOR"/>
    <property type="match status" value="1"/>
</dbReference>
<dbReference type="InParanoid" id="A0A1S3F2N4"/>
<name>A0A1S3F2N4_DIPOR</name>
<dbReference type="InterPro" id="IPR050516">
    <property type="entry name" value="Olfactory_GPCR"/>
</dbReference>
<evidence type="ECO:0000256" key="9">
    <source>
        <dbReference type="ARBA" id="ARBA00023136"/>
    </source>
</evidence>
<dbReference type="PRINTS" id="PR00237">
    <property type="entry name" value="GPCRRHODOPSN"/>
</dbReference>
<dbReference type="CDD" id="cd15227">
    <property type="entry name" value="7tmA_OR14-like"/>
    <property type="match status" value="1"/>
</dbReference>
<feature type="transmembrane region" description="Helical" evidence="13">
    <location>
        <begin position="198"/>
        <end position="219"/>
    </location>
</feature>
<evidence type="ECO:0000256" key="11">
    <source>
        <dbReference type="ARBA" id="ARBA00023224"/>
    </source>
</evidence>
<evidence type="ECO:0000313" key="16">
    <source>
        <dbReference type="RefSeq" id="XP_012870888.1"/>
    </source>
</evidence>
<evidence type="ECO:0000256" key="6">
    <source>
        <dbReference type="ARBA" id="ARBA00022725"/>
    </source>
</evidence>
<dbReference type="PRINTS" id="PR00245">
    <property type="entry name" value="OLFACTORYR"/>
</dbReference>
<keyword evidence="10 12" id="KW-0675">Receptor</keyword>